<gene>
    <name evidence="1" type="ORF">PDJAM_G00242160</name>
</gene>
<sequence>MENGGCAQGSSSALPRMGLFEAAGLQQLTTVCLVSVDYADGRSSRTWIRATQMDWETAKVSKGLFPLTLPLPILLFTLFFPPCLSGLSLDPVLQLQKHTEHKDLL</sequence>
<accession>A0ACC5YH64</accession>
<dbReference type="Proteomes" id="UP000830395">
    <property type="component" value="Chromosome 8"/>
</dbReference>
<organism evidence="1 2">
    <name type="scientific">Pangasius djambal</name>
    <dbReference type="NCBI Taxonomy" id="1691987"/>
    <lineage>
        <taxon>Eukaryota</taxon>
        <taxon>Metazoa</taxon>
        <taxon>Chordata</taxon>
        <taxon>Craniata</taxon>
        <taxon>Vertebrata</taxon>
        <taxon>Euteleostomi</taxon>
        <taxon>Actinopterygii</taxon>
        <taxon>Neopterygii</taxon>
        <taxon>Teleostei</taxon>
        <taxon>Ostariophysi</taxon>
        <taxon>Siluriformes</taxon>
        <taxon>Pangasiidae</taxon>
        <taxon>Pangasius</taxon>
    </lineage>
</organism>
<proteinExistence type="predicted"/>
<comment type="caution">
    <text evidence="1">The sequence shown here is derived from an EMBL/GenBank/DDBJ whole genome shotgun (WGS) entry which is preliminary data.</text>
</comment>
<dbReference type="EMBL" id="CM040982">
    <property type="protein sequence ID" value="MCJ8735036.1"/>
    <property type="molecule type" value="Genomic_DNA"/>
</dbReference>
<reference evidence="1" key="1">
    <citation type="submission" date="2020-02" db="EMBL/GenBank/DDBJ databases">
        <title>Genome sequencing of the panga catfish, Pangasius djambal.</title>
        <authorList>
            <person name="Wen M."/>
            <person name="Zahm M."/>
            <person name="Roques C."/>
            <person name="Cabau C."/>
            <person name="Klopp C."/>
            <person name="Donnadieu C."/>
            <person name="Jouanno E."/>
            <person name="Avarre J.-C."/>
            <person name="Campet M."/>
            <person name="Ha T."/>
            <person name="Dugue R."/>
            <person name="Lampietro C."/>
            <person name="Louis A."/>
            <person name="Herpin A."/>
            <person name="Echchiki A."/>
            <person name="Berthelot C."/>
            <person name="Parey E."/>
            <person name="Roest-Crollius H."/>
            <person name="Braasch I."/>
            <person name="Postlethwait J.H."/>
            <person name="Bobe J."/>
            <person name="Montfort J."/>
            <person name="Bouchez O."/>
            <person name="Begum T."/>
            <person name="Schartl M."/>
            <person name="Gustiano R."/>
            <person name="Guiguen Y."/>
        </authorList>
    </citation>
    <scope>NUCLEOTIDE SEQUENCE</scope>
    <source>
        <strain evidence="1">Pdj_M5554</strain>
    </source>
</reference>
<keyword evidence="2" id="KW-1185">Reference proteome</keyword>
<protein>
    <submittedName>
        <fullName evidence="1">Uncharacterized protein</fullName>
    </submittedName>
</protein>
<name>A0ACC5YH64_9TELE</name>
<evidence type="ECO:0000313" key="2">
    <source>
        <dbReference type="Proteomes" id="UP000830395"/>
    </source>
</evidence>
<evidence type="ECO:0000313" key="1">
    <source>
        <dbReference type="EMBL" id="MCJ8735036.1"/>
    </source>
</evidence>